<dbReference type="GO" id="GO:0003676">
    <property type="term" value="F:nucleic acid binding"/>
    <property type="evidence" value="ECO:0007669"/>
    <property type="project" value="InterPro"/>
</dbReference>
<reference evidence="2" key="1">
    <citation type="submission" date="2024-04" db="EMBL/GenBank/DDBJ databases">
        <authorList>
            <consortium name="Molecular Ecology Group"/>
        </authorList>
    </citation>
    <scope>NUCLEOTIDE SEQUENCE</scope>
</reference>
<dbReference type="Gene3D" id="4.10.60.10">
    <property type="entry name" value="Zinc finger, CCHC-type"/>
    <property type="match status" value="1"/>
</dbReference>
<evidence type="ECO:0000313" key="3">
    <source>
        <dbReference type="Proteomes" id="UP001497644"/>
    </source>
</evidence>
<name>A0AAV2P6R9_9HYME</name>
<evidence type="ECO:0008006" key="4">
    <source>
        <dbReference type="Google" id="ProtNLM"/>
    </source>
</evidence>
<accession>A0AAV2P6R9</accession>
<evidence type="ECO:0000256" key="1">
    <source>
        <dbReference type="SAM" id="MobiDB-lite"/>
    </source>
</evidence>
<dbReference type="SUPFAM" id="SSF57756">
    <property type="entry name" value="Retrovirus zinc finger-like domains"/>
    <property type="match status" value="1"/>
</dbReference>
<gene>
    <name evidence="2" type="ORF">LPLAT_LOCUS12805</name>
</gene>
<dbReference type="GO" id="GO:0008270">
    <property type="term" value="F:zinc ion binding"/>
    <property type="evidence" value="ECO:0007669"/>
    <property type="project" value="InterPro"/>
</dbReference>
<sequence>MEELRAKQHDSQNNSAFVAKGKRQQATKGTQGERKANKITGKCFKRGKAGHWKRDCKSKVSDACNVKPVTKSEDRGAAFVGQIVSATTVAT</sequence>
<keyword evidence="3" id="KW-1185">Reference proteome</keyword>
<feature type="region of interest" description="Disordered" evidence="1">
    <location>
        <begin position="1"/>
        <end position="39"/>
    </location>
</feature>
<evidence type="ECO:0000313" key="2">
    <source>
        <dbReference type="EMBL" id="CAL1687631.1"/>
    </source>
</evidence>
<protein>
    <recommendedName>
        <fullName evidence="4">CCHC-type domain-containing protein</fullName>
    </recommendedName>
</protein>
<feature type="compositionally biased region" description="Basic and acidic residues" evidence="1">
    <location>
        <begin position="1"/>
        <end position="10"/>
    </location>
</feature>
<proteinExistence type="predicted"/>
<organism evidence="2 3">
    <name type="scientific">Lasius platythorax</name>
    <dbReference type="NCBI Taxonomy" id="488582"/>
    <lineage>
        <taxon>Eukaryota</taxon>
        <taxon>Metazoa</taxon>
        <taxon>Ecdysozoa</taxon>
        <taxon>Arthropoda</taxon>
        <taxon>Hexapoda</taxon>
        <taxon>Insecta</taxon>
        <taxon>Pterygota</taxon>
        <taxon>Neoptera</taxon>
        <taxon>Endopterygota</taxon>
        <taxon>Hymenoptera</taxon>
        <taxon>Apocrita</taxon>
        <taxon>Aculeata</taxon>
        <taxon>Formicoidea</taxon>
        <taxon>Formicidae</taxon>
        <taxon>Formicinae</taxon>
        <taxon>Lasius</taxon>
        <taxon>Lasius</taxon>
    </lineage>
</organism>
<dbReference type="Proteomes" id="UP001497644">
    <property type="component" value="Chromosome 7"/>
</dbReference>
<dbReference type="EMBL" id="OZ034830">
    <property type="protein sequence ID" value="CAL1687631.1"/>
    <property type="molecule type" value="Genomic_DNA"/>
</dbReference>
<dbReference type="AlphaFoldDB" id="A0AAV2P6R9"/>
<dbReference type="InterPro" id="IPR036875">
    <property type="entry name" value="Znf_CCHC_sf"/>
</dbReference>